<dbReference type="KEGG" id="tee:Tel_15960"/>
<dbReference type="EMBL" id="CP013099">
    <property type="protein sequence ID" value="ALP54524.1"/>
    <property type="molecule type" value="Genomic_DNA"/>
</dbReference>
<evidence type="ECO:0000313" key="1">
    <source>
        <dbReference type="EMBL" id="ALP54524.1"/>
    </source>
</evidence>
<accession>A0A0S2TH86</accession>
<keyword evidence="2" id="KW-1185">Reference proteome</keyword>
<sequence>MAKELPYLPSYKNVGKLFEKIKAAKIPETFTHKYLYHTIGLKGVGDRPLINLLKQLGFLDNGGKPTSRYAALKNDNIAGIEIARGVREAFQPLFDANENAYSLQQSELKGLVAQVSGADTGTTTKIVGTFKALIALSDFESDETLREDDKKKDTGVEELESVTIPGVSPDGIGQGLKPEFHYNLQVHLPSNGTEETYMNIFNAIRKVFKQ</sequence>
<reference evidence="1" key="1">
    <citation type="submission" date="2015-10" db="EMBL/GenBank/DDBJ databases">
        <title>Description of Candidatus Tenderia electrophaga gen. nov, sp. nov., an Uncultivated Electroautotroph from a Biocathode Enrichment.</title>
        <authorList>
            <person name="Eddie B.J."/>
            <person name="Malanoski A.P."/>
            <person name="Wang Z."/>
            <person name="Hall R.J."/>
            <person name="Oh S.D."/>
            <person name="Heiner C."/>
            <person name="Lin B."/>
            <person name="Strycharz-Glaven S.M."/>
        </authorList>
    </citation>
    <scope>NUCLEOTIDE SEQUENCE [LARGE SCALE GENOMIC DNA]</scope>
    <source>
        <strain evidence="1">NRL1</strain>
    </source>
</reference>
<dbReference type="InterPro" id="IPR035235">
    <property type="entry name" value="DUF5343"/>
</dbReference>
<dbReference type="AlphaFoldDB" id="A0A0S2TH86"/>
<organism evidence="1 2">
    <name type="scientific">Candidatus Tenderia electrophaga</name>
    <dbReference type="NCBI Taxonomy" id="1748243"/>
    <lineage>
        <taxon>Bacteria</taxon>
        <taxon>Pseudomonadati</taxon>
        <taxon>Pseudomonadota</taxon>
        <taxon>Gammaproteobacteria</taxon>
        <taxon>Candidatus Tenderiales</taxon>
        <taxon>Candidatus Tenderiaceae</taxon>
        <taxon>Candidatus Tenderia</taxon>
    </lineage>
</organism>
<gene>
    <name evidence="1" type="ORF">Tel_15960</name>
</gene>
<evidence type="ECO:0008006" key="3">
    <source>
        <dbReference type="Google" id="ProtNLM"/>
    </source>
</evidence>
<proteinExistence type="predicted"/>
<evidence type="ECO:0000313" key="2">
    <source>
        <dbReference type="Proteomes" id="UP000055136"/>
    </source>
</evidence>
<dbReference type="Proteomes" id="UP000055136">
    <property type="component" value="Chromosome"/>
</dbReference>
<dbReference type="Pfam" id="PF17278">
    <property type="entry name" value="DUF5343"/>
    <property type="match status" value="1"/>
</dbReference>
<name>A0A0S2TH86_9GAMM</name>
<dbReference type="STRING" id="1748243.Tel_15960"/>
<protein>
    <recommendedName>
        <fullName evidence="3">DUF5343 domain-containing protein</fullName>
    </recommendedName>
</protein>